<organism evidence="1 2">
    <name type="scientific">Pseudodesulfovibrio profundus</name>
    <dbReference type="NCBI Taxonomy" id="57320"/>
    <lineage>
        <taxon>Bacteria</taxon>
        <taxon>Pseudomonadati</taxon>
        <taxon>Thermodesulfobacteriota</taxon>
        <taxon>Desulfovibrionia</taxon>
        <taxon>Desulfovibrionales</taxon>
        <taxon>Desulfovibrionaceae</taxon>
    </lineage>
</organism>
<dbReference type="KEGG" id="pprf:DPRO_3200"/>
<gene>
    <name evidence="1" type="ORF">DPRO_3200</name>
</gene>
<dbReference type="Proteomes" id="UP000219215">
    <property type="component" value="Chromosome DPRO"/>
</dbReference>
<evidence type="ECO:0008006" key="3">
    <source>
        <dbReference type="Google" id="ProtNLM"/>
    </source>
</evidence>
<sequence length="292" mass="32641">MRQIGVFIRNTSLSPISLSVLCFAMCVVLAGEAMAHSLFIQSGRHVVKEGKKTPLFFAYGHHFPVDDGVRSKKLASIKVHDPAGAVTEFSPRKETCLQSQMVEYYTPGVYVLTAETNPGHYTKWVDKKGRDRSSIKPMSAVKDEASEIVKSLYSKQYAKSYVRCGEPDGMFAGRVGLALELVPMQDPTTLKPGDTLTLKVFKDGKRYDGDGHWNATYGGYSTESEDLYQPGMDVSGDTITVSLDHPGKWFIRYFIKTDATDEMKNEYFQLKETATLVVLVPNERRQALPNHH</sequence>
<dbReference type="Pfam" id="PF10670">
    <property type="entry name" value="DUF4198"/>
    <property type="match status" value="1"/>
</dbReference>
<proteinExistence type="predicted"/>
<dbReference type="RefSeq" id="WP_232005624.1">
    <property type="nucleotide sequence ID" value="NZ_LT907975.1"/>
</dbReference>
<evidence type="ECO:0000313" key="2">
    <source>
        <dbReference type="Proteomes" id="UP000219215"/>
    </source>
</evidence>
<protein>
    <recommendedName>
        <fullName evidence="3">Nickel transport complex, NikM subunit, transmembrane</fullName>
    </recommendedName>
</protein>
<dbReference type="InterPro" id="IPR019613">
    <property type="entry name" value="DUF4198"/>
</dbReference>
<dbReference type="AlphaFoldDB" id="A0A2C8FD66"/>
<accession>A0A2C8FD66</accession>
<keyword evidence="2" id="KW-1185">Reference proteome</keyword>
<name>A0A2C8FD66_9BACT</name>
<evidence type="ECO:0000313" key="1">
    <source>
        <dbReference type="EMBL" id="SOB60112.1"/>
    </source>
</evidence>
<dbReference type="EMBL" id="LT907975">
    <property type="protein sequence ID" value="SOB60112.1"/>
    <property type="molecule type" value="Genomic_DNA"/>
</dbReference>
<reference evidence="2" key="1">
    <citation type="submission" date="2017-09" db="EMBL/GenBank/DDBJ databases">
        <authorList>
            <person name="Regsiter A."/>
            <person name="William W."/>
        </authorList>
    </citation>
    <scope>NUCLEOTIDE SEQUENCE [LARGE SCALE GENOMIC DNA]</scope>
    <source>
        <strain evidence="2">500-1</strain>
    </source>
</reference>